<dbReference type="OrthoDB" id="10013825at2759"/>
<feature type="compositionally biased region" description="Polar residues" evidence="1">
    <location>
        <begin position="1"/>
        <end position="16"/>
    </location>
</feature>
<evidence type="ECO:0000256" key="1">
    <source>
        <dbReference type="SAM" id="MobiDB-lite"/>
    </source>
</evidence>
<dbReference type="PANTHER" id="PTHR39600">
    <property type="entry name" value="PEPTIDASE INHIBITOR I78 FAMILY PROTEIN"/>
    <property type="match status" value="1"/>
</dbReference>
<dbReference type="InterPro" id="IPR021719">
    <property type="entry name" value="Prot_inh_I78"/>
</dbReference>
<keyword evidence="3" id="KW-1185">Reference proteome</keyword>
<dbReference type="Proteomes" id="UP000076881">
    <property type="component" value="Unassembled WGS sequence"/>
</dbReference>
<organism evidence="2 3">
    <name type="scientific">Akanthomyces lecanii RCEF 1005</name>
    <dbReference type="NCBI Taxonomy" id="1081108"/>
    <lineage>
        <taxon>Eukaryota</taxon>
        <taxon>Fungi</taxon>
        <taxon>Dikarya</taxon>
        <taxon>Ascomycota</taxon>
        <taxon>Pezizomycotina</taxon>
        <taxon>Sordariomycetes</taxon>
        <taxon>Hypocreomycetidae</taxon>
        <taxon>Hypocreales</taxon>
        <taxon>Cordycipitaceae</taxon>
        <taxon>Akanthomyces</taxon>
        <taxon>Cordyceps confragosa</taxon>
    </lineage>
</organism>
<dbReference type="STRING" id="1081108.A0A162LMM2"/>
<dbReference type="AlphaFoldDB" id="A0A162LMM2"/>
<evidence type="ECO:0000313" key="3">
    <source>
        <dbReference type="Proteomes" id="UP000076881"/>
    </source>
</evidence>
<name>A0A162LMM2_CORDF</name>
<gene>
    <name evidence="2" type="ORF">LEL_08668</name>
</gene>
<comment type="caution">
    <text evidence="2">The sequence shown here is derived from an EMBL/GenBank/DDBJ whole genome shotgun (WGS) entry which is preliminary data.</text>
</comment>
<sequence length="83" mass="9350">MPLVTPNQDPNASASSKTDEWQGKLVGKTLNETATNETNFCKRELPQETRIIEPGTMVTKDFRENRLNVHVEKDGVVTHVYHG</sequence>
<feature type="region of interest" description="Disordered" evidence="1">
    <location>
        <begin position="1"/>
        <end position="23"/>
    </location>
</feature>
<dbReference type="Pfam" id="PF11720">
    <property type="entry name" value="Inhibitor_I78"/>
    <property type="match status" value="1"/>
</dbReference>
<reference evidence="2 3" key="1">
    <citation type="journal article" date="2016" name="Genome Biol. Evol.">
        <title>Divergent and convergent evolution of fungal pathogenicity.</title>
        <authorList>
            <person name="Shang Y."/>
            <person name="Xiao G."/>
            <person name="Zheng P."/>
            <person name="Cen K."/>
            <person name="Zhan S."/>
            <person name="Wang C."/>
        </authorList>
    </citation>
    <scope>NUCLEOTIDE SEQUENCE [LARGE SCALE GENOMIC DNA]</scope>
    <source>
        <strain evidence="2 3">RCEF 1005</strain>
    </source>
</reference>
<evidence type="ECO:0000313" key="2">
    <source>
        <dbReference type="EMBL" id="OAA72884.1"/>
    </source>
</evidence>
<dbReference type="EMBL" id="AZHF01000007">
    <property type="protein sequence ID" value="OAA72884.1"/>
    <property type="molecule type" value="Genomic_DNA"/>
</dbReference>
<dbReference type="PANTHER" id="PTHR39600:SF1">
    <property type="entry name" value="PEPTIDASE INHIBITOR I78 FAMILY PROTEIN"/>
    <property type="match status" value="1"/>
</dbReference>
<dbReference type="Gene3D" id="3.30.10.10">
    <property type="entry name" value="Trypsin Inhibitor V, subunit A"/>
    <property type="match status" value="1"/>
</dbReference>
<protein>
    <submittedName>
        <fullName evidence="2">Proteinase inhibitor I78</fullName>
    </submittedName>
</protein>
<accession>A0A162LMM2</accession>
<proteinExistence type="predicted"/>